<dbReference type="SUPFAM" id="SSF117856">
    <property type="entry name" value="AF0104/ALDC/Ptd012-like"/>
    <property type="match status" value="1"/>
</dbReference>
<dbReference type="EMBL" id="JACHHV010000018">
    <property type="protein sequence ID" value="MBB5888233.1"/>
    <property type="molecule type" value="Genomic_DNA"/>
</dbReference>
<dbReference type="RefSeq" id="WP_183540114.1">
    <property type="nucleotide sequence ID" value="NZ_JACHHV010000018.1"/>
</dbReference>
<dbReference type="EC" id="4.1.1.5" evidence="4 9"/>
<gene>
    <name evidence="10" type="ORF">HNQ37_001125</name>
</gene>
<keyword evidence="8 9" id="KW-0456">Lyase</keyword>
<accession>A0A841C605</accession>
<evidence type="ECO:0000256" key="2">
    <source>
        <dbReference type="ARBA" id="ARBA00005170"/>
    </source>
</evidence>
<dbReference type="GO" id="GO:0045151">
    <property type="term" value="P:acetoin biosynthetic process"/>
    <property type="evidence" value="ECO:0007669"/>
    <property type="project" value="UniProtKB-UniRule"/>
</dbReference>
<sequence>MEKNSIFQHNTYQTLASGFYKGTTSWKDVMNYGNDGLATLDGASGEVTIIDGVAYLCDAKGQIREVKEYETMPYVALVELHETESVLLENMSSKVFYAKLLKIFKKNSLYAVKVRGSFKHMEVANKLENNEGPYDQVLARQVHYSQDNVSGILLGIASPEHLINFYGPTYHLHFMSDDLKFGGHVDHFEVESVIVDYAQIDEIHQDYAGWDPDFQKINLI</sequence>
<dbReference type="PANTHER" id="PTHR35524:SF1">
    <property type="entry name" value="ALPHA-ACETOLACTATE DECARBOXYLASE"/>
    <property type="match status" value="1"/>
</dbReference>
<proteinExistence type="inferred from homology"/>
<evidence type="ECO:0000256" key="7">
    <source>
        <dbReference type="ARBA" id="ARBA00023061"/>
    </source>
</evidence>
<evidence type="ECO:0000256" key="5">
    <source>
        <dbReference type="ARBA" id="ARBA00020164"/>
    </source>
</evidence>
<dbReference type="Pfam" id="PF03306">
    <property type="entry name" value="AAL_decarboxy"/>
    <property type="match status" value="1"/>
</dbReference>
<comment type="catalytic activity">
    <reaction evidence="1 9">
        <text>(2S)-2-acetolactate + H(+) = (R)-acetoin + CO2</text>
        <dbReference type="Rhea" id="RHEA:21580"/>
        <dbReference type="ChEBI" id="CHEBI:15378"/>
        <dbReference type="ChEBI" id="CHEBI:15686"/>
        <dbReference type="ChEBI" id="CHEBI:16526"/>
        <dbReference type="ChEBI" id="CHEBI:58476"/>
        <dbReference type="EC" id="4.1.1.5"/>
    </reaction>
</comment>
<organism evidence="10 11">
    <name type="scientific">Lactovum miscens</name>
    <dbReference type="NCBI Taxonomy" id="190387"/>
    <lineage>
        <taxon>Bacteria</taxon>
        <taxon>Bacillati</taxon>
        <taxon>Bacillota</taxon>
        <taxon>Bacilli</taxon>
        <taxon>Lactobacillales</taxon>
        <taxon>Streptococcaceae</taxon>
        <taxon>Lactovum</taxon>
    </lineage>
</organism>
<evidence type="ECO:0000313" key="11">
    <source>
        <dbReference type="Proteomes" id="UP000562464"/>
    </source>
</evidence>
<keyword evidence="11" id="KW-1185">Reference proteome</keyword>
<comment type="pathway">
    <text evidence="2 9">Polyol metabolism; (R,R)-butane-2,3-diol biosynthesis; (R,R)-butane-2,3-diol from pyruvate: step 2/3.</text>
</comment>
<dbReference type="PIRSF" id="PIRSF001332">
    <property type="entry name" value="Acetolac_decarb"/>
    <property type="match status" value="1"/>
</dbReference>
<evidence type="ECO:0000256" key="8">
    <source>
        <dbReference type="ARBA" id="ARBA00023239"/>
    </source>
</evidence>
<dbReference type="Proteomes" id="UP000562464">
    <property type="component" value="Unassembled WGS sequence"/>
</dbReference>
<dbReference type="GO" id="GO:0047605">
    <property type="term" value="F:acetolactate decarboxylase activity"/>
    <property type="evidence" value="ECO:0007669"/>
    <property type="project" value="UniProtKB-UniRule"/>
</dbReference>
<comment type="similarity">
    <text evidence="3 9">Belongs to the alpha-acetolactate decarboxylase family.</text>
</comment>
<dbReference type="PANTHER" id="PTHR35524">
    <property type="entry name" value="ALPHA-ACETOLACTATE DECARBOXYLASE"/>
    <property type="match status" value="1"/>
</dbReference>
<name>A0A841C605_9LACT</name>
<evidence type="ECO:0000256" key="6">
    <source>
        <dbReference type="ARBA" id="ARBA00022793"/>
    </source>
</evidence>
<comment type="caution">
    <text evidence="10">The sequence shown here is derived from an EMBL/GenBank/DDBJ whole genome shotgun (WGS) entry which is preliminary data.</text>
</comment>
<dbReference type="InterPro" id="IPR005128">
    <property type="entry name" value="Acetolactate_a_deCO2ase"/>
</dbReference>
<evidence type="ECO:0000256" key="4">
    <source>
        <dbReference type="ARBA" id="ARBA00013204"/>
    </source>
</evidence>
<evidence type="ECO:0000256" key="9">
    <source>
        <dbReference type="PIRNR" id="PIRNR001332"/>
    </source>
</evidence>
<reference evidence="10 11" key="1">
    <citation type="submission" date="2020-08" db="EMBL/GenBank/DDBJ databases">
        <title>Genomic Encyclopedia of Type Strains, Phase IV (KMG-IV): sequencing the most valuable type-strain genomes for metagenomic binning, comparative biology and taxonomic classification.</title>
        <authorList>
            <person name="Goeker M."/>
        </authorList>
    </citation>
    <scope>NUCLEOTIDE SEQUENCE [LARGE SCALE GENOMIC DNA]</scope>
    <source>
        <strain evidence="10 11">DSM 14925</strain>
    </source>
</reference>
<dbReference type="AlphaFoldDB" id="A0A841C605"/>
<keyword evidence="7 9" id="KW-0005">Acetoin biosynthesis</keyword>
<dbReference type="Gene3D" id="3.30.1330.80">
    <property type="entry name" value="Hypothetical protein, similar to alpha- acetolactate decarboxylase, domain 2"/>
    <property type="match status" value="2"/>
</dbReference>
<evidence type="ECO:0000256" key="3">
    <source>
        <dbReference type="ARBA" id="ARBA00007106"/>
    </source>
</evidence>
<evidence type="ECO:0000313" key="10">
    <source>
        <dbReference type="EMBL" id="MBB5888233.1"/>
    </source>
</evidence>
<evidence type="ECO:0000256" key="1">
    <source>
        <dbReference type="ARBA" id="ARBA00001784"/>
    </source>
</evidence>
<dbReference type="UniPathway" id="UPA00626">
    <property type="reaction ID" value="UER00678"/>
</dbReference>
<protein>
    <recommendedName>
        <fullName evidence="5 9">Alpha-acetolactate decarboxylase</fullName>
        <ecNumber evidence="4 9">4.1.1.5</ecNumber>
    </recommendedName>
</protein>
<keyword evidence="6 9" id="KW-0210">Decarboxylase</keyword>